<dbReference type="EMBL" id="CP013099">
    <property type="protein sequence ID" value="ALP52100.1"/>
    <property type="molecule type" value="Genomic_DNA"/>
</dbReference>
<dbReference type="AlphaFoldDB" id="A0A0S2TAE4"/>
<evidence type="ECO:0000313" key="1">
    <source>
        <dbReference type="EMBL" id="ALP52100.1"/>
    </source>
</evidence>
<gene>
    <name evidence="1" type="ORF">Tel_02495</name>
</gene>
<proteinExistence type="predicted"/>
<dbReference type="STRING" id="1748243.Tel_02495"/>
<protein>
    <submittedName>
        <fullName evidence="1">Uncharacterized protein</fullName>
    </submittedName>
</protein>
<accession>A0A0S2TAE4</accession>
<keyword evidence="2" id="KW-1185">Reference proteome</keyword>
<organism evidence="1 2">
    <name type="scientific">Candidatus Tenderia electrophaga</name>
    <dbReference type="NCBI Taxonomy" id="1748243"/>
    <lineage>
        <taxon>Bacteria</taxon>
        <taxon>Pseudomonadati</taxon>
        <taxon>Pseudomonadota</taxon>
        <taxon>Gammaproteobacteria</taxon>
        <taxon>Candidatus Tenderiales</taxon>
        <taxon>Candidatus Tenderiaceae</taxon>
        <taxon>Candidatus Tenderia</taxon>
    </lineage>
</organism>
<sequence>MNQHHKETVYQIDADDRLVVFNSQWNRFAIENDARDLMQDHITNQVLWHFIRDSETRHLHQTLLQRVRQSGHTLTLPFRCDAPALRRYMEMIIAPLDNDAIEYCCRTLRTEQREPLRLLDPAASHNEHGAMLRMCSWCKNIDTGGTGWMETENAIAHLHLFDTESLPRITHTMCDACLGRFGFDNDH</sequence>
<reference evidence="1" key="1">
    <citation type="submission" date="2015-10" db="EMBL/GenBank/DDBJ databases">
        <title>Description of Candidatus Tenderia electrophaga gen. nov, sp. nov., an Uncultivated Electroautotroph from a Biocathode Enrichment.</title>
        <authorList>
            <person name="Eddie B.J."/>
            <person name="Malanoski A.P."/>
            <person name="Wang Z."/>
            <person name="Hall R.J."/>
            <person name="Oh S.D."/>
            <person name="Heiner C."/>
            <person name="Lin B."/>
            <person name="Strycharz-Glaven S.M."/>
        </authorList>
    </citation>
    <scope>NUCLEOTIDE SEQUENCE [LARGE SCALE GENOMIC DNA]</scope>
    <source>
        <strain evidence="1">NRL1</strain>
    </source>
</reference>
<evidence type="ECO:0000313" key="2">
    <source>
        <dbReference type="Proteomes" id="UP000055136"/>
    </source>
</evidence>
<dbReference type="Proteomes" id="UP000055136">
    <property type="component" value="Chromosome"/>
</dbReference>
<name>A0A0S2TAE4_9GAMM</name>
<dbReference type="KEGG" id="tee:Tel_02495"/>